<dbReference type="InterPro" id="IPR036388">
    <property type="entry name" value="WH-like_DNA-bd_sf"/>
</dbReference>
<dbReference type="EMBL" id="CP099490">
    <property type="protein sequence ID" value="USQ76554.1"/>
    <property type="molecule type" value="Genomic_DNA"/>
</dbReference>
<evidence type="ECO:0000256" key="1">
    <source>
        <dbReference type="SAM" id="MobiDB-lite"/>
    </source>
</evidence>
<dbReference type="RefSeq" id="WP_252621258.1">
    <property type="nucleotide sequence ID" value="NZ_CP099490.1"/>
</dbReference>
<feature type="compositionally biased region" description="Low complexity" evidence="1">
    <location>
        <begin position="1"/>
        <end position="23"/>
    </location>
</feature>
<reference evidence="3" key="1">
    <citation type="submission" date="2022-06" db="EMBL/GenBank/DDBJ databases">
        <title>Ornithinimicrobium JY.X270.</title>
        <authorList>
            <person name="Huang Y."/>
        </authorList>
    </citation>
    <scope>NUCLEOTIDE SEQUENCE</scope>
    <source>
        <strain evidence="3">JY.X270</strain>
    </source>
</reference>
<feature type="domain" description="HTH luxR-type" evidence="2">
    <location>
        <begin position="26"/>
        <end position="68"/>
    </location>
</feature>
<dbReference type="Gene3D" id="1.10.10.10">
    <property type="entry name" value="Winged helix-like DNA-binding domain superfamily/Winged helix DNA-binding domain"/>
    <property type="match status" value="1"/>
</dbReference>
<name>A0ABY4YIH1_9MICO</name>
<evidence type="ECO:0000313" key="3">
    <source>
        <dbReference type="EMBL" id="USQ76554.1"/>
    </source>
</evidence>
<protein>
    <submittedName>
        <fullName evidence="3">LuxR C-terminal-related transcriptional regulator</fullName>
    </submittedName>
</protein>
<dbReference type="Proteomes" id="UP001056535">
    <property type="component" value="Chromosome"/>
</dbReference>
<gene>
    <name evidence="3" type="ORF">NF557_01065</name>
</gene>
<dbReference type="SUPFAM" id="SSF46894">
    <property type="entry name" value="C-terminal effector domain of the bipartite response regulators"/>
    <property type="match status" value="1"/>
</dbReference>
<feature type="region of interest" description="Disordered" evidence="1">
    <location>
        <begin position="1"/>
        <end position="32"/>
    </location>
</feature>
<evidence type="ECO:0000313" key="4">
    <source>
        <dbReference type="Proteomes" id="UP001056535"/>
    </source>
</evidence>
<organism evidence="3 4">
    <name type="scientific">Ornithinimicrobium cryptoxanthini</name>
    <dbReference type="NCBI Taxonomy" id="2934161"/>
    <lineage>
        <taxon>Bacteria</taxon>
        <taxon>Bacillati</taxon>
        <taxon>Actinomycetota</taxon>
        <taxon>Actinomycetes</taxon>
        <taxon>Micrococcales</taxon>
        <taxon>Ornithinimicrobiaceae</taxon>
        <taxon>Ornithinimicrobium</taxon>
    </lineage>
</organism>
<sequence>MVPAGGARPQAGAAHPAGAADPGPYRRGSDERQIGEALGLAEKTVKNYVTAILAKLGLERRTRAALYVATRRDRDPQH</sequence>
<dbReference type="InterPro" id="IPR000792">
    <property type="entry name" value="Tscrpt_reg_LuxR_C"/>
</dbReference>
<dbReference type="SMART" id="SM00421">
    <property type="entry name" value="HTH_LUXR"/>
    <property type="match status" value="1"/>
</dbReference>
<keyword evidence="4" id="KW-1185">Reference proteome</keyword>
<dbReference type="Pfam" id="PF00196">
    <property type="entry name" value="GerE"/>
    <property type="match status" value="1"/>
</dbReference>
<evidence type="ECO:0000259" key="2">
    <source>
        <dbReference type="SMART" id="SM00421"/>
    </source>
</evidence>
<proteinExistence type="predicted"/>
<accession>A0ABY4YIH1</accession>
<dbReference type="InterPro" id="IPR016032">
    <property type="entry name" value="Sig_transdc_resp-reg_C-effctor"/>
</dbReference>